<evidence type="ECO:0000256" key="3">
    <source>
        <dbReference type="ARBA" id="ARBA00013170"/>
    </source>
</evidence>
<dbReference type="PIRSF" id="PIRSF000847">
    <property type="entry name" value="Phos_ph_gly_syn"/>
    <property type="match status" value="1"/>
</dbReference>
<dbReference type="Proteomes" id="UP000034883">
    <property type="component" value="Chromosome"/>
</dbReference>
<keyword evidence="5 7" id="KW-0808">Transferase</keyword>
<dbReference type="InterPro" id="IPR004570">
    <property type="entry name" value="Phosphatidylglycerol_P_synth"/>
</dbReference>
<organism evidence="9 10">
    <name type="scientific">Sandaracinus amylolyticus</name>
    <dbReference type="NCBI Taxonomy" id="927083"/>
    <lineage>
        <taxon>Bacteria</taxon>
        <taxon>Pseudomonadati</taxon>
        <taxon>Myxococcota</taxon>
        <taxon>Polyangia</taxon>
        <taxon>Polyangiales</taxon>
        <taxon>Sandaracinaceae</taxon>
        <taxon>Sandaracinus</taxon>
    </lineage>
</organism>
<dbReference type="GO" id="GO:0008444">
    <property type="term" value="F:CDP-diacylglycerol-glycerol-3-phosphate 3-phosphatidyltransferase activity"/>
    <property type="evidence" value="ECO:0007669"/>
    <property type="project" value="UniProtKB-EC"/>
</dbReference>
<evidence type="ECO:0000256" key="6">
    <source>
        <dbReference type="ARBA" id="ARBA00048586"/>
    </source>
</evidence>
<dbReference type="GO" id="GO:0016020">
    <property type="term" value="C:membrane"/>
    <property type="evidence" value="ECO:0007669"/>
    <property type="project" value="InterPro"/>
</dbReference>
<keyword evidence="8" id="KW-0812">Transmembrane</keyword>
<keyword evidence="8" id="KW-0472">Membrane</keyword>
<dbReference type="InterPro" id="IPR048254">
    <property type="entry name" value="CDP_ALCOHOL_P_TRANSF_CS"/>
</dbReference>
<sequence>MLRELARPWNLMSLVRLPLAVVALLVRAEPLAVLALMVVAGISDALDGVMARRAHADPKLGEWLDPVCDKVFVLAVLAGVWIERQPPWWLLVLTATREILVVPAGITLAVSVGTFRSRIEYCARPSGKATTVAQFLVLGALLFDVDQVALPAAIAAAVLGLAAGVEYGVRARACLDAPRGTPAAGAAE</sequence>
<dbReference type="AlphaFoldDB" id="A0A0F6SFD5"/>
<evidence type="ECO:0000256" key="2">
    <source>
        <dbReference type="ARBA" id="ARBA00010441"/>
    </source>
</evidence>
<dbReference type="Gene3D" id="1.20.120.1760">
    <property type="match status" value="1"/>
</dbReference>
<dbReference type="STRING" id="927083.DB32_003903"/>
<reference evidence="9 10" key="1">
    <citation type="submission" date="2015-03" db="EMBL/GenBank/DDBJ databases">
        <title>Genome assembly of Sandaracinus amylolyticus DSM 53668.</title>
        <authorList>
            <person name="Sharma G."/>
            <person name="Subramanian S."/>
        </authorList>
    </citation>
    <scope>NUCLEOTIDE SEQUENCE [LARGE SCALE GENOMIC DNA]</scope>
    <source>
        <strain evidence="9 10">DSM 53668</strain>
    </source>
</reference>
<gene>
    <name evidence="9" type="ORF">DB32_003903</name>
</gene>
<dbReference type="EC" id="2.7.8.5" evidence="3"/>
<comment type="similarity">
    <text evidence="2 7">Belongs to the CDP-alcohol phosphatidyltransferase class-I family.</text>
</comment>
<dbReference type="KEGG" id="samy:DB32_003903"/>
<protein>
    <recommendedName>
        <fullName evidence="4">CDP-diacylglycerol--glycerol-3-phosphate 3-phosphatidyltransferase</fullName>
        <ecNumber evidence="3">2.7.8.5</ecNumber>
    </recommendedName>
</protein>
<evidence type="ECO:0000256" key="7">
    <source>
        <dbReference type="RuleBase" id="RU003750"/>
    </source>
</evidence>
<comment type="pathway">
    <text evidence="1">Phospholipid metabolism; phosphatidylglycerol biosynthesis; phosphatidylglycerol from CDP-diacylglycerol: step 1/2.</text>
</comment>
<evidence type="ECO:0000256" key="8">
    <source>
        <dbReference type="SAM" id="Phobius"/>
    </source>
</evidence>
<feature type="transmembrane region" description="Helical" evidence="8">
    <location>
        <begin position="149"/>
        <end position="169"/>
    </location>
</feature>
<comment type="catalytic activity">
    <reaction evidence="6">
        <text>a CDP-1,2-diacyl-sn-glycerol + sn-glycerol 3-phosphate = a 1,2-diacyl-sn-glycero-3-phospho-(1'-sn-glycero-3'-phosphate) + CMP + H(+)</text>
        <dbReference type="Rhea" id="RHEA:12593"/>
        <dbReference type="ChEBI" id="CHEBI:15378"/>
        <dbReference type="ChEBI" id="CHEBI:57597"/>
        <dbReference type="ChEBI" id="CHEBI:58332"/>
        <dbReference type="ChEBI" id="CHEBI:60110"/>
        <dbReference type="ChEBI" id="CHEBI:60377"/>
        <dbReference type="EC" id="2.7.8.5"/>
    </reaction>
</comment>
<feature type="transmembrane region" description="Helical" evidence="8">
    <location>
        <begin position="20"/>
        <end position="42"/>
    </location>
</feature>
<dbReference type="EMBL" id="CP011125">
    <property type="protein sequence ID" value="AKF06754.1"/>
    <property type="molecule type" value="Genomic_DNA"/>
</dbReference>
<keyword evidence="10" id="KW-1185">Reference proteome</keyword>
<dbReference type="InterPro" id="IPR043130">
    <property type="entry name" value="CDP-OH_PTrfase_TM_dom"/>
</dbReference>
<accession>A0A0F6SFD5</accession>
<dbReference type="PROSITE" id="PS00379">
    <property type="entry name" value="CDP_ALCOHOL_P_TRANSF"/>
    <property type="match status" value="1"/>
</dbReference>
<evidence type="ECO:0000313" key="9">
    <source>
        <dbReference type="EMBL" id="AKF06754.1"/>
    </source>
</evidence>
<proteinExistence type="inferred from homology"/>
<evidence type="ECO:0000256" key="5">
    <source>
        <dbReference type="ARBA" id="ARBA00022679"/>
    </source>
</evidence>
<name>A0A0F6SFD5_9BACT</name>
<evidence type="ECO:0000313" key="10">
    <source>
        <dbReference type="Proteomes" id="UP000034883"/>
    </source>
</evidence>
<dbReference type="GO" id="GO:0008654">
    <property type="term" value="P:phospholipid biosynthetic process"/>
    <property type="evidence" value="ECO:0007669"/>
    <property type="project" value="InterPro"/>
</dbReference>
<dbReference type="Pfam" id="PF01066">
    <property type="entry name" value="CDP-OH_P_transf"/>
    <property type="match status" value="1"/>
</dbReference>
<dbReference type="InterPro" id="IPR000462">
    <property type="entry name" value="CDP-OH_P_trans"/>
</dbReference>
<evidence type="ECO:0000256" key="4">
    <source>
        <dbReference type="ARBA" id="ARBA00014944"/>
    </source>
</evidence>
<evidence type="ECO:0000256" key="1">
    <source>
        <dbReference type="ARBA" id="ARBA00005042"/>
    </source>
</evidence>
<keyword evidence="8" id="KW-1133">Transmembrane helix</keyword>